<dbReference type="EMBL" id="CZBI01000014">
    <property type="protein sequence ID" value="CUQ47570.1"/>
    <property type="molecule type" value="Genomic_DNA"/>
</dbReference>
<evidence type="ECO:0000313" key="1">
    <source>
        <dbReference type="EMBL" id="CUQ47570.1"/>
    </source>
</evidence>
<evidence type="ECO:0000313" key="2">
    <source>
        <dbReference type="Proteomes" id="UP000095541"/>
    </source>
</evidence>
<proteinExistence type="predicted"/>
<reference evidence="1 2" key="1">
    <citation type="submission" date="2015-09" db="EMBL/GenBank/DDBJ databases">
        <authorList>
            <consortium name="Pathogen Informatics"/>
        </authorList>
    </citation>
    <scope>NUCLEOTIDE SEQUENCE [LARGE SCALE GENOMIC DNA]</scope>
    <source>
        <strain evidence="1 2">2789STDY5834945</strain>
    </source>
</reference>
<organism evidence="1 2">
    <name type="scientific">Bacteroides thetaiotaomicron</name>
    <dbReference type="NCBI Taxonomy" id="818"/>
    <lineage>
        <taxon>Bacteria</taxon>
        <taxon>Pseudomonadati</taxon>
        <taxon>Bacteroidota</taxon>
        <taxon>Bacteroidia</taxon>
        <taxon>Bacteroidales</taxon>
        <taxon>Bacteroidaceae</taxon>
        <taxon>Bacteroides</taxon>
    </lineage>
</organism>
<name>A0A174WU32_BACT4</name>
<gene>
    <name evidence="1" type="ORF">ERS852557_04901</name>
</gene>
<protein>
    <submittedName>
        <fullName evidence="1">Uncharacterized protein</fullName>
    </submittedName>
</protein>
<sequence>MNLARAKFIALSLCDMCKTQTVNYEKIADISGKADRVCDTTH</sequence>
<dbReference type="Proteomes" id="UP000095541">
    <property type="component" value="Unassembled WGS sequence"/>
</dbReference>
<dbReference type="AlphaFoldDB" id="A0A174WU32"/>
<accession>A0A174WU32</accession>